<dbReference type="GO" id="GO:0005789">
    <property type="term" value="C:endoplasmic reticulum membrane"/>
    <property type="evidence" value="ECO:0007669"/>
    <property type="project" value="TreeGrafter"/>
</dbReference>
<keyword evidence="8 13" id="KW-0560">Oxidoreductase</keyword>
<dbReference type="GO" id="GO:0005506">
    <property type="term" value="F:iron ion binding"/>
    <property type="evidence" value="ECO:0007669"/>
    <property type="project" value="TreeGrafter"/>
</dbReference>
<keyword evidence="17" id="KW-1185">Reference proteome</keyword>
<keyword evidence="5" id="KW-0479">Metal-binding</keyword>
<organism evidence="16 17">
    <name type="scientific">Smittium megazygosporum</name>
    <dbReference type="NCBI Taxonomy" id="133381"/>
    <lineage>
        <taxon>Eukaryota</taxon>
        <taxon>Fungi</taxon>
        <taxon>Fungi incertae sedis</taxon>
        <taxon>Zoopagomycota</taxon>
        <taxon>Kickxellomycotina</taxon>
        <taxon>Harpellomycetes</taxon>
        <taxon>Harpellales</taxon>
        <taxon>Legeriomycetaceae</taxon>
        <taxon>Smittium</taxon>
    </lineage>
</organism>
<feature type="transmembrane region" description="Helical" evidence="14">
    <location>
        <begin position="87"/>
        <end position="108"/>
    </location>
</feature>
<comment type="subcellular location">
    <subcellularLocation>
        <location evidence="1">Membrane</location>
        <topology evidence="1">Multi-pass membrane protein</topology>
    </subcellularLocation>
</comment>
<evidence type="ECO:0000313" key="17">
    <source>
        <dbReference type="Proteomes" id="UP000245609"/>
    </source>
</evidence>
<evidence type="ECO:0000256" key="6">
    <source>
        <dbReference type="ARBA" id="ARBA00022832"/>
    </source>
</evidence>
<dbReference type="EMBL" id="MBFS01002046">
    <property type="protein sequence ID" value="PVV00383.1"/>
    <property type="molecule type" value="Genomic_DNA"/>
</dbReference>
<dbReference type="InterPro" id="IPR001522">
    <property type="entry name" value="FADS-1_CS"/>
</dbReference>
<dbReference type="PRINTS" id="PR00075">
    <property type="entry name" value="FACDDSATRASE"/>
</dbReference>
<protein>
    <recommendedName>
        <fullName evidence="15">Fatty acid desaturase domain-containing protein</fullName>
    </recommendedName>
</protein>
<keyword evidence="6" id="KW-0276">Fatty acid metabolism</keyword>
<evidence type="ECO:0000256" key="13">
    <source>
        <dbReference type="RuleBase" id="RU000581"/>
    </source>
</evidence>
<evidence type="ECO:0000313" key="16">
    <source>
        <dbReference type="EMBL" id="PVV00383.1"/>
    </source>
</evidence>
<reference evidence="16 17" key="1">
    <citation type="journal article" date="2018" name="MBio">
        <title>Comparative Genomics Reveals the Core Gene Toolbox for the Fungus-Insect Symbiosis.</title>
        <authorList>
            <person name="Wang Y."/>
            <person name="Stata M."/>
            <person name="Wang W."/>
            <person name="Stajich J.E."/>
            <person name="White M.M."/>
            <person name="Moncalvo J.M."/>
        </authorList>
    </citation>
    <scope>NUCLEOTIDE SEQUENCE [LARGE SCALE GENOMIC DNA]</scope>
    <source>
        <strain evidence="16 17">SC-DP-2</strain>
    </source>
</reference>
<evidence type="ECO:0000256" key="12">
    <source>
        <dbReference type="ARBA" id="ARBA00023160"/>
    </source>
</evidence>
<dbReference type="InterPro" id="IPR015876">
    <property type="entry name" value="Acyl-CoA_DS"/>
</dbReference>
<feature type="transmembrane region" description="Helical" evidence="14">
    <location>
        <begin position="169"/>
        <end position="189"/>
    </location>
</feature>
<evidence type="ECO:0000256" key="10">
    <source>
        <dbReference type="ARBA" id="ARBA00023098"/>
    </source>
</evidence>
<dbReference type="Pfam" id="PF00487">
    <property type="entry name" value="FA_desaturase"/>
    <property type="match status" value="1"/>
</dbReference>
<dbReference type="CDD" id="cd03505">
    <property type="entry name" value="Delta9-FADS-like"/>
    <property type="match status" value="1"/>
</dbReference>
<evidence type="ECO:0000256" key="11">
    <source>
        <dbReference type="ARBA" id="ARBA00023136"/>
    </source>
</evidence>
<keyword evidence="7 14" id="KW-1133">Transmembrane helix</keyword>
<accession>A0A2T9Z710</accession>
<feature type="domain" description="Fatty acid desaturase" evidence="15">
    <location>
        <begin position="59"/>
        <end position="255"/>
    </location>
</feature>
<evidence type="ECO:0000256" key="8">
    <source>
        <dbReference type="ARBA" id="ARBA00023002"/>
    </source>
</evidence>
<sequence length="295" mass="34203">MSEIIEKPTYKPFAPPKDDRPLMQKIHWAHVIVLPLVQILAIYGAYTTFVQRKTLVFSIIYYYYSSLGITAGHHRLWSHNSFKAKKLLEILLVIASCASVEQSIFRWVRDHRAHHRYNDTPLDPTNALKGFYHSHIGWLFYKRNKKDLGHVDTSDLKENPLIRFQHDNYPLLILIFSILLPTYVCGLGWGDWRGGFYYAAIFRLAVIHQLTFCNNSIAHMFGKPNYGDTQSARDSGLVAIFTLGEGFHNFHHEFPEDYGCPNYFNQYDITKFFIDAMAFLGLAYDLNTSPRAEIE</sequence>
<keyword evidence="9" id="KW-0408">Iron</keyword>
<dbReference type="GO" id="GO:0004768">
    <property type="term" value="F:stearoyl-CoA 9-desaturase activity"/>
    <property type="evidence" value="ECO:0007669"/>
    <property type="project" value="TreeGrafter"/>
</dbReference>
<dbReference type="PANTHER" id="PTHR11351:SF31">
    <property type="entry name" value="DESATURASE 1, ISOFORM A-RELATED"/>
    <property type="match status" value="1"/>
</dbReference>
<evidence type="ECO:0000259" key="15">
    <source>
        <dbReference type="Pfam" id="PF00487"/>
    </source>
</evidence>
<feature type="transmembrane region" description="Helical" evidence="14">
    <location>
        <begin position="26"/>
        <end position="46"/>
    </location>
</feature>
<gene>
    <name evidence="16" type="ORF">BB560_005241</name>
</gene>
<keyword evidence="10" id="KW-0443">Lipid metabolism</keyword>
<comment type="cofactor">
    <cofactor evidence="13">
        <name>Fe(2+)</name>
        <dbReference type="ChEBI" id="CHEBI:29033"/>
    </cofactor>
</comment>
<proteinExistence type="inferred from homology"/>
<evidence type="ECO:0000256" key="14">
    <source>
        <dbReference type="SAM" id="Phobius"/>
    </source>
</evidence>
<dbReference type="STRING" id="133381.A0A2T9Z710"/>
<comment type="domain">
    <text evidence="13">The histidine box domains are involved in binding the catalytic metal ions.</text>
</comment>
<dbReference type="AlphaFoldDB" id="A0A2T9Z710"/>
<keyword evidence="3 13" id="KW-0444">Lipid biosynthesis</keyword>
<evidence type="ECO:0000256" key="2">
    <source>
        <dbReference type="ARBA" id="ARBA00009295"/>
    </source>
</evidence>
<evidence type="ECO:0000256" key="7">
    <source>
        <dbReference type="ARBA" id="ARBA00022989"/>
    </source>
</evidence>
<dbReference type="PROSITE" id="PS00476">
    <property type="entry name" value="FATTY_ACID_DESATUR_1"/>
    <property type="match status" value="1"/>
</dbReference>
<evidence type="ECO:0000256" key="5">
    <source>
        <dbReference type="ARBA" id="ARBA00022723"/>
    </source>
</evidence>
<dbReference type="GO" id="GO:0006636">
    <property type="term" value="P:unsaturated fatty acid biosynthetic process"/>
    <property type="evidence" value="ECO:0007669"/>
    <property type="project" value="TreeGrafter"/>
</dbReference>
<evidence type="ECO:0000256" key="3">
    <source>
        <dbReference type="ARBA" id="ARBA00022516"/>
    </source>
</evidence>
<keyword evidence="4 13" id="KW-0812">Transmembrane</keyword>
<keyword evidence="12 13" id="KW-0275">Fatty acid biosynthesis</keyword>
<keyword evidence="11 14" id="KW-0472">Membrane</keyword>
<comment type="caution">
    <text evidence="16">The sequence shown here is derived from an EMBL/GenBank/DDBJ whole genome shotgun (WGS) entry which is preliminary data.</text>
</comment>
<comment type="similarity">
    <text evidence="2 13">Belongs to the fatty acid desaturase type 1 family.</text>
</comment>
<dbReference type="PANTHER" id="PTHR11351">
    <property type="entry name" value="ACYL-COA DESATURASE"/>
    <property type="match status" value="1"/>
</dbReference>
<dbReference type="OrthoDB" id="10260134at2759"/>
<dbReference type="Proteomes" id="UP000245609">
    <property type="component" value="Unassembled WGS sequence"/>
</dbReference>
<dbReference type="InterPro" id="IPR005804">
    <property type="entry name" value="FA_desaturase_dom"/>
</dbReference>
<name>A0A2T9Z710_9FUNG</name>
<evidence type="ECO:0000256" key="4">
    <source>
        <dbReference type="ARBA" id="ARBA00022692"/>
    </source>
</evidence>
<evidence type="ECO:0000256" key="1">
    <source>
        <dbReference type="ARBA" id="ARBA00004141"/>
    </source>
</evidence>
<evidence type="ECO:0000256" key="9">
    <source>
        <dbReference type="ARBA" id="ARBA00023004"/>
    </source>
</evidence>
<feature type="transmembrane region" description="Helical" evidence="14">
    <location>
        <begin position="55"/>
        <end position="75"/>
    </location>
</feature>
<feature type="non-terminal residue" evidence="16">
    <location>
        <position position="295"/>
    </location>
</feature>